<keyword evidence="7" id="KW-1133">Transmembrane helix</keyword>
<comment type="similarity">
    <text evidence="10">Belongs to the glycosyltransferase 14 family.</text>
</comment>
<proteinExistence type="inferred from homology"/>
<dbReference type="Proteomes" id="UP000281553">
    <property type="component" value="Unassembled WGS sequence"/>
</dbReference>
<keyword evidence="6" id="KW-0735">Signal-anchor</keyword>
<dbReference type="Pfam" id="PF02485">
    <property type="entry name" value="Branch"/>
    <property type="match status" value="1"/>
</dbReference>
<evidence type="ECO:0000256" key="1">
    <source>
        <dbReference type="ARBA" id="ARBA00004606"/>
    </source>
</evidence>
<comment type="subcellular location">
    <subcellularLocation>
        <location evidence="1">Membrane</location>
        <topology evidence="1">Single-pass type II membrane protein</topology>
    </subcellularLocation>
</comment>
<dbReference type="EMBL" id="UYRU01042874">
    <property type="protein sequence ID" value="VDK78464.1"/>
    <property type="molecule type" value="Genomic_DNA"/>
</dbReference>
<reference evidence="11 12" key="1">
    <citation type="submission" date="2018-11" db="EMBL/GenBank/DDBJ databases">
        <authorList>
            <consortium name="Pathogen Informatics"/>
        </authorList>
    </citation>
    <scope>NUCLEOTIDE SEQUENCE [LARGE SCALE GENOMIC DNA]</scope>
</reference>
<evidence type="ECO:0000256" key="6">
    <source>
        <dbReference type="ARBA" id="ARBA00022968"/>
    </source>
</evidence>
<evidence type="ECO:0000313" key="12">
    <source>
        <dbReference type="Proteomes" id="UP000281553"/>
    </source>
</evidence>
<evidence type="ECO:0000256" key="2">
    <source>
        <dbReference type="ARBA" id="ARBA00004922"/>
    </source>
</evidence>
<keyword evidence="4" id="KW-0808">Transferase</keyword>
<accession>A0A3P6UK83</accession>
<evidence type="ECO:0000256" key="4">
    <source>
        <dbReference type="ARBA" id="ARBA00022679"/>
    </source>
</evidence>
<evidence type="ECO:0008006" key="13">
    <source>
        <dbReference type="Google" id="ProtNLM"/>
    </source>
</evidence>
<organism evidence="11 12">
    <name type="scientific">Dibothriocephalus latus</name>
    <name type="common">Fish tapeworm</name>
    <name type="synonym">Diphyllobothrium latum</name>
    <dbReference type="NCBI Taxonomy" id="60516"/>
    <lineage>
        <taxon>Eukaryota</taxon>
        <taxon>Metazoa</taxon>
        <taxon>Spiralia</taxon>
        <taxon>Lophotrochozoa</taxon>
        <taxon>Platyhelminthes</taxon>
        <taxon>Cestoda</taxon>
        <taxon>Eucestoda</taxon>
        <taxon>Diphyllobothriidea</taxon>
        <taxon>Diphyllobothriidae</taxon>
        <taxon>Dibothriocephalus</taxon>
    </lineage>
</organism>
<comment type="pathway">
    <text evidence="2">Protein modification; protein glycosylation.</text>
</comment>
<keyword evidence="9" id="KW-0325">Glycoprotein</keyword>
<evidence type="ECO:0000313" key="11">
    <source>
        <dbReference type="EMBL" id="VDK78464.1"/>
    </source>
</evidence>
<keyword evidence="3" id="KW-0328">Glycosyltransferase</keyword>
<dbReference type="OrthoDB" id="2019572at2759"/>
<evidence type="ECO:0000256" key="8">
    <source>
        <dbReference type="ARBA" id="ARBA00023136"/>
    </source>
</evidence>
<sequence>MQELLRVNGYPDRFLINNMMEREAKPTTPTLEKKTLFLKVPFQGDAESKPSRCAFFFSNSASNDRHEFQRLTPLYISVTTEELQLPLGFILTVYKSINQVARLLRLIHRPHNFYVINVDKKSPLDFYVAMQEIAECFGANVAVVPRNESVDVHWGDYTVLKQELVAARLLLQMGQWRYFINLTGQELALKTNLELVLALRMLNGSNIVETTYKNRVTWLKNCVHVVLLREFVAFMLYDLRALDVRDILIRYAYQNFPDEQFYGTLAYNPQLGAPGACLGLYKDGKVDTDFEQRPGIVRFKLWSPTPCLKSASSPGSDYSTTTVCQQVPRGLISRGLQLSGVRDRQSELPWSNAQF</sequence>
<dbReference type="PANTHER" id="PTHR19297:SF185">
    <property type="entry name" value="BETA-1,3-GALACTOSYL-O-GLYCOSYL-GLYCOPROTEIN BETA-1,6-N-ACETYLGLUCOSAMINYLTRANSFERASE 3"/>
    <property type="match status" value="1"/>
</dbReference>
<keyword evidence="8" id="KW-0472">Membrane</keyword>
<keyword evidence="12" id="KW-1185">Reference proteome</keyword>
<name>A0A3P6UK83_DIBLA</name>
<dbReference type="GO" id="GO:0016020">
    <property type="term" value="C:membrane"/>
    <property type="evidence" value="ECO:0007669"/>
    <property type="project" value="UniProtKB-SubCell"/>
</dbReference>
<evidence type="ECO:0000256" key="9">
    <source>
        <dbReference type="ARBA" id="ARBA00023180"/>
    </source>
</evidence>
<gene>
    <name evidence="11" type="ORF">DILT_LOCUS2947</name>
</gene>
<dbReference type="GO" id="GO:0008375">
    <property type="term" value="F:acetylglucosaminyltransferase activity"/>
    <property type="evidence" value="ECO:0007669"/>
    <property type="project" value="TreeGrafter"/>
</dbReference>
<dbReference type="InterPro" id="IPR003406">
    <property type="entry name" value="Glyco_trans_14"/>
</dbReference>
<protein>
    <recommendedName>
        <fullName evidence="13">Protein xylosyltransferase</fullName>
    </recommendedName>
</protein>
<evidence type="ECO:0000256" key="10">
    <source>
        <dbReference type="ARBA" id="ARBA00038150"/>
    </source>
</evidence>
<evidence type="ECO:0000256" key="5">
    <source>
        <dbReference type="ARBA" id="ARBA00022692"/>
    </source>
</evidence>
<keyword evidence="5" id="KW-0812">Transmembrane</keyword>
<dbReference type="PANTHER" id="PTHR19297">
    <property type="entry name" value="GLYCOSYLTRANSFERASE 14 FAMILY MEMBER"/>
    <property type="match status" value="1"/>
</dbReference>
<dbReference type="AlphaFoldDB" id="A0A3P6UK83"/>
<evidence type="ECO:0000256" key="7">
    <source>
        <dbReference type="ARBA" id="ARBA00022989"/>
    </source>
</evidence>
<evidence type="ECO:0000256" key="3">
    <source>
        <dbReference type="ARBA" id="ARBA00022676"/>
    </source>
</evidence>